<protein>
    <submittedName>
        <fullName evidence="1">Uncharacterized protein</fullName>
    </submittedName>
</protein>
<sequence length="57" mass="6773">IEAQTDKEVAQIIAEANKEAEILKGVKVFLWNSYFNFRLNLYFQVRLYNRTVSGRNY</sequence>
<dbReference type="AlphaFoldDB" id="X1L6B5"/>
<feature type="non-terminal residue" evidence="1">
    <location>
        <position position="1"/>
    </location>
</feature>
<accession>X1L6B5</accession>
<proteinExistence type="predicted"/>
<gene>
    <name evidence="1" type="ORF">S06H3_02404</name>
</gene>
<name>X1L6B5_9ZZZZ</name>
<evidence type="ECO:0000313" key="1">
    <source>
        <dbReference type="EMBL" id="GAI01441.1"/>
    </source>
</evidence>
<organism evidence="1">
    <name type="scientific">marine sediment metagenome</name>
    <dbReference type="NCBI Taxonomy" id="412755"/>
    <lineage>
        <taxon>unclassified sequences</taxon>
        <taxon>metagenomes</taxon>
        <taxon>ecological metagenomes</taxon>
    </lineage>
</organism>
<comment type="caution">
    <text evidence="1">The sequence shown here is derived from an EMBL/GenBank/DDBJ whole genome shotgun (WGS) entry which is preliminary data.</text>
</comment>
<dbReference type="EMBL" id="BARV01000700">
    <property type="protein sequence ID" value="GAI01441.1"/>
    <property type="molecule type" value="Genomic_DNA"/>
</dbReference>
<reference evidence="1" key="1">
    <citation type="journal article" date="2014" name="Front. Microbiol.">
        <title>High frequency of phylogenetically diverse reductive dehalogenase-homologous genes in deep subseafloor sedimentary metagenomes.</title>
        <authorList>
            <person name="Kawai M."/>
            <person name="Futagami T."/>
            <person name="Toyoda A."/>
            <person name="Takaki Y."/>
            <person name="Nishi S."/>
            <person name="Hori S."/>
            <person name="Arai W."/>
            <person name="Tsubouchi T."/>
            <person name="Morono Y."/>
            <person name="Uchiyama I."/>
            <person name="Ito T."/>
            <person name="Fujiyama A."/>
            <person name="Inagaki F."/>
            <person name="Takami H."/>
        </authorList>
    </citation>
    <scope>NUCLEOTIDE SEQUENCE</scope>
    <source>
        <strain evidence="1">Expedition CK06-06</strain>
    </source>
</reference>